<gene>
    <name evidence="1" type="ORF">OC846_003473</name>
</gene>
<sequence length="50" mass="5540">MAAREQAQFDVGDVTQDVRLDYAGITFAEAVTSTRLEQHEGVQQSSRRGN</sequence>
<protein>
    <submittedName>
        <fullName evidence="1">Uncharacterized protein</fullName>
    </submittedName>
</protein>
<proteinExistence type="predicted"/>
<keyword evidence="2" id="KW-1185">Reference proteome</keyword>
<dbReference type="EMBL" id="JAPDMZ010000084">
    <property type="protein sequence ID" value="KAK0550996.1"/>
    <property type="molecule type" value="Genomic_DNA"/>
</dbReference>
<evidence type="ECO:0000313" key="2">
    <source>
        <dbReference type="Proteomes" id="UP001176517"/>
    </source>
</evidence>
<reference evidence="1" key="1">
    <citation type="journal article" date="2023" name="PhytoFront">
        <title>Draft Genome Resources of Seven Strains of Tilletia horrida, Causal Agent of Kernel Smut of Rice.</title>
        <authorList>
            <person name="Khanal S."/>
            <person name="Antony Babu S."/>
            <person name="Zhou X.G."/>
        </authorList>
    </citation>
    <scope>NUCLEOTIDE SEQUENCE</scope>
    <source>
        <strain evidence="1">TX6</strain>
    </source>
</reference>
<organism evidence="1 2">
    <name type="scientific">Tilletia horrida</name>
    <dbReference type="NCBI Taxonomy" id="155126"/>
    <lineage>
        <taxon>Eukaryota</taxon>
        <taxon>Fungi</taxon>
        <taxon>Dikarya</taxon>
        <taxon>Basidiomycota</taxon>
        <taxon>Ustilaginomycotina</taxon>
        <taxon>Exobasidiomycetes</taxon>
        <taxon>Tilletiales</taxon>
        <taxon>Tilletiaceae</taxon>
        <taxon>Tilletia</taxon>
    </lineage>
</organism>
<name>A0AAN6GQ05_9BASI</name>
<accession>A0AAN6GQ05</accession>
<evidence type="ECO:0000313" key="1">
    <source>
        <dbReference type="EMBL" id="KAK0550996.1"/>
    </source>
</evidence>
<dbReference type="Proteomes" id="UP001176517">
    <property type="component" value="Unassembled WGS sequence"/>
</dbReference>
<comment type="caution">
    <text evidence="1">The sequence shown here is derived from an EMBL/GenBank/DDBJ whole genome shotgun (WGS) entry which is preliminary data.</text>
</comment>
<dbReference type="AlphaFoldDB" id="A0AAN6GQ05"/>